<keyword evidence="4" id="KW-0106">Calcium</keyword>
<feature type="domain" description="Lipase" evidence="7">
    <location>
        <begin position="41"/>
        <end position="245"/>
    </location>
</feature>
<sequence>MVTLACIVVLIFGTAQLSAGLSRHKRDAACFSNIDDPSRDTCFSNEAPFKTAQRNVPLPDDPRKYGLFYTLITKEDNSTQPLDARDLSNMTLSWTNIKNRLTTIIIHGMVDVKNSSSSNQTVWMKEMAEELLIHDESNVILVDWSNSSTSPYEQAVSNARVMGALVAQLIRTIKQVVGVQESNIHIIGYDLGAHVAGYVGQRIPGISRISGLDPSGKLFEDTPAEVRLDTSDATFVDVIHTDIDDGNYTRSKKIITCHSLYKKKSLCPTKMKFLLMQGNFPDIFRTTNWSSNRGFGIVGPVGHMDFYPNLGYRQPGCKNETKGDGPEFSSCDHRRAYELFIASINTECGFISFPCDSAEDYVSNKCHPCGERGCAPMGYNSALKKSDSDQLVKYYLKTSDEKPYCLIHLDFTLKVRESGDDSSENPQALNIFASIKGDEQNTTEVPLRKEPVYFQPGNSYNFTVEFPDHQDKIRSVELRLVDLEPSSNETVPANVTLVLDLVSIKIETEPFGLDNERELCDENVILRLNETTIISKDCKSAYN</sequence>
<feature type="signal peptide" evidence="6">
    <location>
        <begin position="1"/>
        <end position="20"/>
    </location>
</feature>
<keyword evidence="3" id="KW-0964">Secreted</keyword>
<dbReference type="Pfam" id="PF00151">
    <property type="entry name" value="Lipase"/>
    <property type="match status" value="2"/>
</dbReference>
<dbReference type="InterPro" id="IPR013818">
    <property type="entry name" value="Lipase"/>
</dbReference>
<dbReference type="GO" id="GO:0005615">
    <property type="term" value="C:extracellular space"/>
    <property type="evidence" value="ECO:0007669"/>
    <property type="project" value="TreeGrafter"/>
</dbReference>
<comment type="subcellular location">
    <subcellularLocation>
        <location evidence="1">Secreted</location>
    </subcellularLocation>
</comment>
<dbReference type="GO" id="GO:0016042">
    <property type="term" value="P:lipid catabolic process"/>
    <property type="evidence" value="ECO:0007669"/>
    <property type="project" value="TreeGrafter"/>
</dbReference>
<evidence type="ECO:0000313" key="9">
    <source>
        <dbReference type="Proteomes" id="UP001497497"/>
    </source>
</evidence>
<dbReference type="InterPro" id="IPR033906">
    <property type="entry name" value="Lipase_N"/>
</dbReference>
<feature type="domain" description="Lipase" evidence="7">
    <location>
        <begin position="280"/>
        <end position="404"/>
    </location>
</feature>
<comment type="similarity">
    <text evidence="2 5">Belongs to the AB hydrolase superfamily. Lipase family.</text>
</comment>
<evidence type="ECO:0000259" key="7">
    <source>
        <dbReference type="Pfam" id="PF00151"/>
    </source>
</evidence>
<accession>A0AAV2IDI3</accession>
<evidence type="ECO:0000313" key="8">
    <source>
        <dbReference type="EMBL" id="CAL1543555.1"/>
    </source>
</evidence>
<evidence type="ECO:0000256" key="3">
    <source>
        <dbReference type="ARBA" id="ARBA00022525"/>
    </source>
</evidence>
<dbReference type="GO" id="GO:0046872">
    <property type="term" value="F:metal ion binding"/>
    <property type="evidence" value="ECO:0007669"/>
    <property type="project" value="UniProtKB-KW"/>
</dbReference>
<feature type="binding site" evidence="4">
    <location>
        <position position="229"/>
    </location>
    <ligand>
        <name>Ca(2+)</name>
        <dbReference type="ChEBI" id="CHEBI:29108"/>
    </ligand>
</feature>
<dbReference type="CDD" id="cd00707">
    <property type="entry name" value="Pancreat_lipase_like"/>
    <property type="match status" value="1"/>
</dbReference>
<dbReference type="Proteomes" id="UP001497497">
    <property type="component" value="Unassembled WGS sequence"/>
</dbReference>
<dbReference type="PRINTS" id="PR00821">
    <property type="entry name" value="TAGLIPASE"/>
</dbReference>
<dbReference type="PANTHER" id="PTHR11610:SF173">
    <property type="entry name" value="LIPASE DOMAIN-CONTAINING PROTEIN-RELATED"/>
    <property type="match status" value="1"/>
</dbReference>
<proteinExistence type="inferred from homology"/>
<name>A0AAV2IDI3_LYMST</name>
<gene>
    <name evidence="8" type="ORF">GSLYS_00017089001</name>
</gene>
<dbReference type="SUPFAM" id="SSF53474">
    <property type="entry name" value="alpha/beta-Hydrolases"/>
    <property type="match status" value="1"/>
</dbReference>
<dbReference type="InterPro" id="IPR016272">
    <property type="entry name" value="Lipase_LIPH"/>
</dbReference>
<dbReference type="PANTHER" id="PTHR11610">
    <property type="entry name" value="LIPASE"/>
    <property type="match status" value="1"/>
</dbReference>
<reference evidence="8 9" key="1">
    <citation type="submission" date="2024-04" db="EMBL/GenBank/DDBJ databases">
        <authorList>
            <consortium name="Genoscope - CEA"/>
            <person name="William W."/>
        </authorList>
    </citation>
    <scope>NUCLEOTIDE SEQUENCE [LARGE SCALE GENOMIC DNA]</scope>
</reference>
<comment type="caution">
    <text evidence="8">The sequence shown here is derived from an EMBL/GenBank/DDBJ whole genome shotgun (WGS) entry which is preliminary data.</text>
</comment>
<dbReference type="GO" id="GO:0016298">
    <property type="term" value="F:lipase activity"/>
    <property type="evidence" value="ECO:0007669"/>
    <property type="project" value="InterPro"/>
</dbReference>
<evidence type="ECO:0000256" key="6">
    <source>
        <dbReference type="SAM" id="SignalP"/>
    </source>
</evidence>
<keyword evidence="4" id="KW-0479">Metal-binding</keyword>
<evidence type="ECO:0000256" key="5">
    <source>
        <dbReference type="RuleBase" id="RU004262"/>
    </source>
</evidence>
<keyword evidence="9" id="KW-1185">Reference proteome</keyword>
<organism evidence="8 9">
    <name type="scientific">Lymnaea stagnalis</name>
    <name type="common">Great pond snail</name>
    <name type="synonym">Helix stagnalis</name>
    <dbReference type="NCBI Taxonomy" id="6523"/>
    <lineage>
        <taxon>Eukaryota</taxon>
        <taxon>Metazoa</taxon>
        <taxon>Spiralia</taxon>
        <taxon>Lophotrochozoa</taxon>
        <taxon>Mollusca</taxon>
        <taxon>Gastropoda</taxon>
        <taxon>Heterobranchia</taxon>
        <taxon>Euthyneura</taxon>
        <taxon>Panpulmonata</taxon>
        <taxon>Hygrophila</taxon>
        <taxon>Lymnaeoidea</taxon>
        <taxon>Lymnaeidae</taxon>
        <taxon>Lymnaea</taxon>
    </lineage>
</organism>
<dbReference type="Gene3D" id="3.40.50.1820">
    <property type="entry name" value="alpha/beta hydrolase"/>
    <property type="match status" value="1"/>
</dbReference>
<feature type="binding site" evidence="4">
    <location>
        <position position="232"/>
    </location>
    <ligand>
        <name>Ca(2+)</name>
        <dbReference type="ChEBI" id="CHEBI:29108"/>
    </ligand>
</feature>
<dbReference type="AlphaFoldDB" id="A0AAV2IDI3"/>
<protein>
    <recommendedName>
        <fullName evidence="7">Lipase domain-containing protein</fullName>
    </recommendedName>
</protein>
<evidence type="ECO:0000256" key="4">
    <source>
        <dbReference type="PIRSR" id="PIRSR000865-2"/>
    </source>
</evidence>
<evidence type="ECO:0000256" key="1">
    <source>
        <dbReference type="ARBA" id="ARBA00004613"/>
    </source>
</evidence>
<dbReference type="EMBL" id="CAXITT010000557">
    <property type="protein sequence ID" value="CAL1543555.1"/>
    <property type="molecule type" value="Genomic_DNA"/>
</dbReference>
<keyword evidence="6" id="KW-0732">Signal</keyword>
<dbReference type="PIRSF" id="PIRSF000865">
    <property type="entry name" value="Lipoprotein_lipase_LIPH"/>
    <property type="match status" value="1"/>
</dbReference>
<feature type="binding site" evidence="4">
    <location>
        <position position="227"/>
    </location>
    <ligand>
        <name>Ca(2+)</name>
        <dbReference type="ChEBI" id="CHEBI:29108"/>
    </ligand>
</feature>
<feature type="chain" id="PRO_5043999312" description="Lipase domain-containing protein" evidence="6">
    <location>
        <begin position="21"/>
        <end position="543"/>
    </location>
</feature>
<dbReference type="InterPro" id="IPR029058">
    <property type="entry name" value="AB_hydrolase_fold"/>
</dbReference>
<dbReference type="GO" id="GO:0052689">
    <property type="term" value="F:carboxylic ester hydrolase activity"/>
    <property type="evidence" value="ECO:0007669"/>
    <property type="project" value="InterPro"/>
</dbReference>
<evidence type="ECO:0000256" key="2">
    <source>
        <dbReference type="ARBA" id="ARBA00010701"/>
    </source>
</evidence>
<dbReference type="InterPro" id="IPR000734">
    <property type="entry name" value="TAG_lipase"/>
</dbReference>